<dbReference type="SUPFAM" id="SSF82199">
    <property type="entry name" value="SET domain"/>
    <property type="match status" value="1"/>
</dbReference>
<accession>A0A9P4WKF4</accession>
<dbReference type="PROSITE" id="PS50280">
    <property type="entry name" value="SET"/>
    <property type="match status" value="1"/>
</dbReference>
<keyword evidence="3" id="KW-1185">Reference proteome</keyword>
<dbReference type="OrthoDB" id="5792673at2759"/>
<dbReference type="Pfam" id="PF00856">
    <property type="entry name" value="SET"/>
    <property type="match status" value="1"/>
</dbReference>
<organism evidence="2 3">
    <name type="scientific">Didymella heteroderae</name>
    <dbReference type="NCBI Taxonomy" id="1769908"/>
    <lineage>
        <taxon>Eukaryota</taxon>
        <taxon>Fungi</taxon>
        <taxon>Dikarya</taxon>
        <taxon>Ascomycota</taxon>
        <taxon>Pezizomycotina</taxon>
        <taxon>Dothideomycetes</taxon>
        <taxon>Pleosporomycetidae</taxon>
        <taxon>Pleosporales</taxon>
        <taxon>Pleosporineae</taxon>
        <taxon>Didymellaceae</taxon>
        <taxon>Didymella</taxon>
    </lineage>
</organism>
<evidence type="ECO:0000313" key="2">
    <source>
        <dbReference type="EMBL" id="KAF3035126.1"/>
    </source>
</evidence>
<dbReference type="InterPro" id="IPR046341">
    <property type="entry name" value="SET_dom_sf"/>
</dbReference>
<evidence type="ECO:0000313" key="3">
    <source>
        <dbReference type="Proteomes" id="UP000758155"/>
    </source>
</evidence>
<protein>
    <recommendedName>
        <fullName evidence="1">SET domain-containing protein</fullName>
    </recommendedName>
</protein>
<name>A0A9P4WKF4_9PLEO</name>
<dbReference type="AlphaFoldDB" id="A0A9P4WKF4"/>
<dbReference type="InterPro" id="IPR001214">
    <property type="entry name" value="SET_dom"/>
</dbReference>
<dbReference type="Proteomes" id="UP000758155">
    <property type="component" value="Unassembled WGS sequence"/>
</dbReference>
<dbReference type="Gene3D" id="2.170.270.10">
    <property type="entry name" value="SET domain"/>
    <property type="match status" value="1"/>
</dbReference>
<proteinExistence type="predicted"/>
<comment type="caution">
    <text evidence="2">The sequence shown here is derived from an EMBL/GenBank/DDBJ whole genome shotgun (WGS) entry which is preliminary data.</text>
</comment>
<feature type="domain" description="SET" evidence="1">
    <location>
        <begin position="112"/>
        <end position="245"/>
    </location>
</feature>
<sequence>MPATIVGSMPRPRSFSTLLQLLSFTTSTYAPALQRDELLIVLQEPGSHIEESASGYGNMQARLPKDWPEDTKYLRAPSYSKKLIRDKLNTLLISKASLASTEQIMATRGPYANVKIIRISSASHPAQGQYGLYATEHLPPDSFILPYLGFVHDQTESDETSDYDLSLDRDLGIGVDASKMGNEARFINDYRGISTGPNAEFRDVMVDVGFGIVEKRMGVFVLSAGKSRKRAKGIGRNEEILVTYGKGFWTERKSMTA</sequence>
<gene>
    <name evidence="2" type="ORF">E8E12_005720</name>
</gene>
<evidence type="ECO:0000259" key="1">
    <source>
        <dbReference type="PROSITE" id="PS50280"/>
    </source>
</evidence>
<dbReference type="EMBL" id="SWKV01000061">
    <property type="protein sequence ID" value="KAF3035126.1"/>
    <property type="molecule type" value="Genomic_DNA"/>
</dbReference>
<reference evidence="2" key="1">
    <citation type="submission" date="2019-04" db="EMBL/GenBank/DDBJ databases">
        <title>Sequencing of skin fungus with MAO and IRED activity.</title>
        <authorList>
            <person name="Marsaioli A.J."/>
            <person name="Bonatto J.M.C."/>
            <person name="Reis Junior O."/>
        </authorList>
    </citation>
    <scope>NUCLEOTIDE SEQUENCE</scope>
    <source>
        <strain evidence="2">28M1</strain>
    </source>
</reference>